<keyword evidence="2" id="KW-1185">Reference proteome</keyword>
<reference evidence="1 2" key="1">
    <citation type="submission" date="2012-12" db="EMBL/GenBank/DDBJ databases">
        <title>Whole genome shotgun sequence of Gordonia sihwensis NBRC 108236.</title>
        <authorList>
            <person name="Yoshida I."/>
            <person name="Hosoyama A."/>
            <person name="Tsuchikane K."/>
            <person name="Ando Y."/>
            <person name="Baba S."/>
            <person name="Ohji S."/>
            <person name="Hamada M."/>
            <person name="Tamura T."/>
            <person name="Yamazoe A."/>
            <person name="Yamazaki S."/>
            <person name="Fujita N."/>
        </authorList>
    </citation>
    <scope>NUCLEOTIDE SEQUENCE [LARGE SCALE GENOMIC DNA]</scope>
    <source>
        <strain evidence="1 2">NBRC 108236</strain>
    </source>
</reference>
<sequence>MMITRKTPFAPGAARELLRSTPEFMELVGDDPQRITTRELPDPLRGPCVTIYTGVNRRQNIELSKPRLIVSVWVPAAEILVDQGIDMDPEELSWDVADLAGRIFDRHRQMGRGGGFEFRGVTWRSEWDAGPTTMVDRERGAESPLYRSVIEILMKVGSGPR</sequence>
<evidence type="ECO:0008006" key="3">
    <source>
        <dbReference type="Google" id="ProtNLM"/>
    </source>
</evidence>
<dbReference type="Proteomes" id="UP000035083">
    <property type="component" value="Unassembled WGS sequence"/>
</dbReference>
<evidence type="ECO:0000313" key="1">
    <source>
        <dbReference type="EMBL" id="GAC59342.1"/>
    </source>
</evidence>
<comment type="caution">
    <text evidence="1">The sequence shown here is derived from an EMBL/GenBank/DDBJ whole genome shotgun (WGS) entry which is preliminary data.</text>
</comment>
<organism evidence="1 2">
    <name type="scientific">Gordonia sihwensis NBRC 108236</name>
    <dbReference type="NCBI Taxonomy" id="1223544"/>
    <lineage>
        <taxon>Bacteria</taxon>
        <taxon>Bacillati</taxon>
        <taxon>Actinomycetota</taxon>
        <taxon>Actinomycetes</taxon>
        <taxon>Mycobacteriales</taxon>
        <taxon>Gordoniaceae</taxon>
        <taxon>Gordonia</taxon>
    </lineage>
</organism>
<gene>
    <name evidence="1" type="ORF">GSI01S_01_03090</name>
</gene>
<dbReference type="AlphaFoldDB" id="L7LGW4"/>
<evidence type="ECO:0000313" key="2">
    <source>
        <dbReference type="Proteomes" id="UP000035083"/>
    </source>
</evidence>
<protein>
    <recommendedName>
        <fullName evidence="3">Tail terminator</fullName>
    </recommendedName>
</protein>
<dbReference type="EMBL" id="BANU01000001">
    <property type="protein sequence ID" value="GAC59342.1"/>
    <property type="molecule type" value="Genomic_DNA"/>
</dbReference>
<proteinExistence type="predicted"/>
<dbReference type="RefSeq" id="WP_006894529.1">
    <property type="nucleotide sequence ID" value="NZ_BANU01000001.1"/>
</dbReference>
<dbReference type="eggNOG" id="ENOG502ZP7W">
    <property type="taxonomic scope" value="Bacteria"/>
</dbReference>
<accession>L7LGW4</accession>
<name>L7LGW4_9ACTN</name>